<proteinExistence type="predicted"/>
<dbReference type="SUPFAM" id="SSF54427">
    <property type="entry name" value="NTF2-like"/>
    <property type="match status" value="1"/>
</dbReference>
<dbReference type="InterPro" id="IPR032710">
    <property type="entry name" value="NTF2-like_dom_sf"/>
</dbReference>
<dbReference type="AlphaFoldDB" id="A0A0K0X931"/>
<dbReference type="Gene3D" id="3.10.450.50">
    <property type="match status" value="1"/>
</dbReference>
<organism evidence="3 4">
    <name type="scientific">Mycolicibacterium goodii</name>
    <name type="common">Mycobacterium goodii</name>
    <dbReference type="NCBI Taxonomy" id="134601"/>
    <lineage>
        <taxon>Bacteria</taxon>
        <taxon>Bacillati</taxon>
        <taxon>Actinomycetota</taxon>
        <taxon>Actinomycetes</taxon>
        <taxon>Mycobacteriales</taxon>
        <taxon>Mycobacteriaceae</taxon>
        <taxon>Mycolicibacterium</taxon>
    </lineage>
</organism>
<accession>A0A0K0X931</accession>
<dbReference type="OrthoDB" id="6657864at2"/>
<dbReference type="InterPro" id="IPR037401">
    <property type="entry name" value="SnoaL-like"/>
</dbReference>
<dbReference type="PATRIC" id="fig|134601.6.peg.4233"/>
<evidence type="ECO:0000313" key="3">
    <source>
        <dbReference type="EMBL" id="AKS33867.1"/>
    </source>
</evidence>
<gene>
    <name evidence="3" type="ORF">AFA91_20475</name>
</gene>
<dbReference type="PANTHER" id="PTHR41252">
    <property type="entry name" value="BLR2505 PROTEIN"/>
    <property type="match status" value="1"/>
</dbReference>
<dbReference type="Pfam" id="PF12680">
    <property type="entry name" value="SnoaL_2"/>
    <property type="match status" value="1"/>
</dbReference>
<sequence>MTRQTQRGISVLFAVAVALLIFVPTAAAQPYDAEETRNLATVQAGFDAWRDGTGSPYDALADDATWEITGTSLAARTYTSKEDFLANVIRPFNARMSGRLIPTIRNIYADGDTVIVFFDAEGTARDGIPYRNTYSWFLHMRDDKIVRASAFFDSITFDDFWRRVAPAPTP</sequence>
<dbReference type="KEGG" id="mgo:AFA91_20475"/>
<keyword evidence="3" id="KW-0413">Isomerase</keyword>
<dbReference type="EMBL" id="CP012150">
    <property type="protein sequence ID" value="AKS33867.1"/>
    <property type="molecule type" value="Genomic_DNA"/>
</dbReference>
<evidence type="ECO:0000256" key="1">
    <source>
        <dbReference type="SAM" id="SignalP"/>
    </source>
</evidence>
<dbReference type="GO" id="GO:0016853">
    <property type="term" value="F:isomerase activity"/>
    <property type="evidence" value="ECO:0007669"/>
    <property type="project" value="UniProtKB-KW"/>
</dbReference>
<name>A0A0K0X931_MYCGD</name>
<dbReference type="PANTHER" id="PTHR41252:SF1">
    <property type="entry name" value="BLR2505 PROTEIN"/>
    <property type="match status" value="1"/>
</dbReference>
<feature type="chain" id="PRO_5005453883" evidence="1">
    <location>
        <begin position="29"/>
        <end position="170"/>
    </location>
</feature>
<feature type="signal peptide" evidence="1">
    <location>
        <begin position="1"/>
        <end position="28"/>
    </location>
</feature>
<dbReference type="Proteomes" id="UP000062255">
    <property type="component" value="Chromosome"/>
</dbReference>
<protein>
    <submittedName>
        <fullName evidence="3">Ketosteroid isomerase</fullName>
    </submittedName>
</protein>
<evidence type="ECO:0000259" key="2">
    <source>
        <dbReference type="Pfam" id="PF12680"/>
    </source>
</evidence>
<reference evidence="3 4" key="1">
    <citation type="submission" date="2015-07" db="EMBL/GenBank/DDBJ databases">
        <title>Complete genome sequence of Mycobacterium goodii X7B, a facultative thermophilic biodesulfurizing bacterium.</title>
        <authorList>
            <person name="Yu B."/>
            <person name="Li F."/>
            <person name="Xu P."/>
        </authorList>
    </citation>
    <scope>NUCLEOTIDE SEQUENCE [LARGE SCALE GENOMIC DNA]</scope>
    <source>
        <strain evidence="3 4">X7B</strain>
    </source>
</reference>
<evidence type="ECO:0000313" key="4">
    <source>
        <dbReference type="Proteomes" id="UP000062255"/>
    </source>
</evidence>
<dbReference type="RefSeq" id="WP_049746317.1">
    <property type="nucleotide sequence ID" value="NZ_CP012150.1"/>
</dbReference>
<dbReference type="STRING" id="134601.AFA91_20475"/>
<keyword evidence="1" id="KW-0732">Signal</keyword>
<feature type="domain" description="SnoaL-like" evidence="2">
    <location>
        <begin position="43"/>
        <end position="147"/>
    </location>
</feature>